<dbReference type="Proteomes" id="UP000604046">
    <property type="component" value="Unassembled WGS sequence"/>
</dbReference>
<dbReference type="OrthoDB" id="447649at2759"/>
<name>A0A812PU35_9DINO</name>
<accession>A0A812PU35</accession>
<keyword evidence="1" id="KW-0175">Coiled coil</keyword>
<dbReference type="AlphaFoldDB" id="A0A812PU35"/>
<feature type="coiled-coil region" evidence="1">
    <location>
        <begin position="39"/>
        <end position="77"/>
    </location>
</feature>
<evidence type="ECO:0000313" key="2">
    <source>
        <dbReference type="EMBL" id="CAE7376201.1"/>
    </source>
</evidence>
<protein>
    <submittedName>
        <fullName evidence="2">Uncharacterized protein</fullName>
    </submittedName>
</protein>
<organism evidence="2 3">
    <name type="scientific">Symbiodinium natans</name>
    <dbReference type="NCBI Taxonomy" id="878477"/>
    <lineage>
        <taxon>Eukaryota</taxon>
        <taxon>Sar</taxon>
        <taxon>Alveolata</taxon>
        <taxon>Dinophyceae</taxon>
        <taxon>Suessiales</taxon>
        <taxon>Symbiodiniaceae</taxon>
        <taxon>Symbiodinium</taxon>
    </lineage>
</organism>
<evidence type="ECO:0000313" key="3">
    <source>
        <dbReference type="Proteomes" id="UP000604046"/>
    </source>
</evidence>
<evidence type="ECO:0000256" key="1">
    <source>
        <dbReference type="SAM" id="Coils"/>
    </source>
</evidence>
<sequence length="134" mass="15210">MARLRRFRFEFLPISRKGSRVQVRVEGAPRPHRGSRSKDDVLLEEIRNLRQLLSESNEENRIQVANIRDEVSELRQQAAVTEGSLSAVRQRLDEVVGISNAANRHLEAELQDSNAQECLLRLLHPGAPEPNEAP</sequence>
<proteinExistence type="predicted"/>
<reference evidence="2" key="1">
    <citation type="submission" date="2021-02" db="EMBL/GenBank/DDBJ databases">
        <authorList>
            <person name="Dougan E. K."/>
            <person name="Rhodes N."/>
            <person name="Thang M."/>
            <person name="Chan C."/>
        </authorList>
    </citation>
    <scope>NUCLEOTIDE SEQUENCE</scope>
</reference>
<keyword evidence="3" id="KW-1185">Reference proteome</keyword>
<dbReference type="EMBL" id="CAJNDS010002213">
    <property type="protein sequence ID" value="CAE7376201.1"/>
    <property type="molecule type" value="Genomic_DNA"/>
</dbReference>
<comment type="caution">
    <text evidence="2">The sequence shown here is derived from an EMBL/GenBank/DDBJ whole genome shotgun (WGS) entry which is preliminary data.</text>
</comment>
<gene>
    <name evidence="2" type="ORF">SNAT2548_LOCUS20551</name>
</gene>